<evidence type="ECO:0000256" key="2">
    <source>
        <dbReference type="ARBA" id="ARBA00022737"/>
    </source>
</evidence>
<dbReference type="PROSITE" id="PS00211">
    <property type="entry name" value="ABC_TRANSPORTER_1"/>
    <property type="match status" value="1"/>
</dbReference>
<dbReference type="InterPro" id="IPR050107">
    <property type="entry name" value="ABC_carbohydrate_import_ATPase"/>
</dbReference>
<protein>
    <submittedName>
        <fullName evidence="6">Sugar ABC transporter ATP-binding protein</fullName>
    </submittedName>
</protein>
<keyword evidence="2" id="KW-0677">Repeat</keyword>
<dbReference type="InterPro" id="IPR003439">
    <property type="entry name" value="ABC_transporter-like_ATP-bd"/>
</dbReference>
<feature type="domain" description="ABC transporter" evidence="5">
    <location>
        <begin position="6"/>
        <end position="242"/>
    </location>
</feature>
<dbReference type="GO" id="GO:0005524">
    <property type="term" value="F:ATP binding"/>
    <property type="evidence" value="ECO:0007669"/>
    <property type="project" value="UniProtKB-KW"/>
</dbReference>
<evidence type="ECO:0000256" key="1">
    <source>
        <dbReference type="ARBA" id="ARBA00022448"/>
    </source>
</evidence>
<dbReference type="Pfam" id="PF00005">
    <property type="entry name" value="ABC_tran"/>
    <property type="match status" value="2"/>
</dbReference>
<evidence type="ECO:0000313" key="7">
    <source>
        <dbReference type="Proteomes" id="UP000283644"/>
    </source>
</evidence>
<dbReference type="InterPro" id="IPR027417">
    <property type="entry name" value="P-loop_NTPase"/>
</dbReference>
<sequence length="515" mass="55368">MINPLLECVGLRKAYPGVLALDDVSITIEAGDVVGLCGRNGAGKSTLIRALSGAVQPDAGSIRMSGGEVDFASPLIAQRHGVVTVHQELINVPNLTVAENVGLGLGYERRHGLFSLARQRGHAAKLLRQLGSEVDPGRLTGELSVAEQRVVMIARALAANAQVLILDEPSASLSAAEIDHLHLVVKRLAERKVAVIYVSHRLDEVARLTTRTVVMRDGRVVANSLTPDLSHAQLVEAITGRSAAAPHPVTLPAASPGRELLRTANLTRHGVFEDVDVVAHSGEVVGIAGLVGAGRTELARAIFGADAIDSGTVYVAGTRAKIRSPRGALKRHLALLPEDRRGQGLVLDDPVWKNVSLASLPRHRHVGALPWPSKKSERAAAKARLSELAVTPRDVERPVRWFSGGNQQKIVIGKWLEAEADIYLFDEPTHGIDVGAKAEFHTLMRRLADRGKAVVFISSEFGEISAVCDRTYVMREGHIVAELARRDTNLSNLTAHCYGLHGKDRAATIQKEIVQ</sequence>
<dbReference type="OrthoDB" id="3311037at2"/>
<evidence type="ECO:0000256" key="3">
    <source>
        <dbReference type="ARBA" id="ARBA00022741"/>
    </source>
</evidence>
<dbReference type="SUPFAM" id="SSF52540">
    <property type="entry name" value="P-loop containing nucleoside triphosphate hydrolases"/>
    <property type="match status" value="2"/>
</dbReference>
<dbReference type="PANTHER" id="PTHR43790">
    <property type="entry name" value="CARBOHYDRATE TRANSPORT ATP-BINDING PROTEIN MG119-RELATED"/>
    <property type="match status" value="1"/>
</dbReference>
<dbReference type="SMART" id="SM00382">
    <property type="entry name" value="AAA"/>
    <property type="match status" value="2"/>
</dbReference>
<keyword evidence="1" id="KW-0813">Transport</keyword>
<evidence type="ECO:0000256" key="4">
    <source>
        <dbReference type="ARBA" id="ARBA00022840"/>
    </source>
</evidence>
<reference evidence="6 7" key="1">
    <citation type="submission" date="2018-09" db="EMBL/GenBank/DDBJ databases">
        <title>Genome sequencing of Nocardioides immobilis CCTCC AB 2017083 for comparison to Nocardioides silvaticus.</title>
        <authorList>
            <person name="Li C."/>
            <person name="Wang G."/>
        </authorList>
    </citation>
    <scope>NUCLEOTIDE SEQUENCE [LARGE SCALE GENOMIC DNA]</scope>
    <source>
        <strain evidence="6 7">CCTCC AB 2017083</strain>
    </source>
</reference>
<dbReference type="Gene3D" id="3.40.50.300">
    <property type="entry name" value="P-loop containing nucleotide triphosphate hydrolases"/>
    <property type="match status" value="2"/>
</dbReference>
<proteinExistence type="predicted"/>
<comment type="caution">
    <text evidence="6">The sequence shown here is derived from an EMBL/GenBank/DDBJ whole genome shotgun (WGS) entry which is preliminary data.</text>
</comment>
<dbReference type="InterPro" id="IPR003593">
    <property type="entry name" value="AAA+_ATPase"/>
</dbReference>
<organism evidence="6 7">
    <name type="scientific">Nocardioides immobilis</name>
    <dbReference type="NCBI Taxonomy" id="2049295"/>
    <lineage>
        <taxon>Bacteria</taxon>
        <taxon>Bacillati</taxon>
        <taxon>Actinomycetota</taxon>
        <taxon>Actinomycetes</taxon>
        <taxon>Propionibacteriales</taxon>
        <taxon>Nocardioidaceae</taxon>
        <taxon>Nocardioides</taxon>
    </lineage>
</organism>
<dbReference type="CDD" id="cd03216">
    <property type="entry name" value="ABC_Carb_Monos_I"/>
    <property type="match status" value="1"/>
</dbReference>
<dbReference type="EMBL" id="QXGH01000028">
    <property type="protein sequence ID" value="RHW24944.1"/>
    <property type="molecule type" value="Genomic_DNA"/>
</dbReference>
<keyword evidence="3" id="KW-0547">Nucleotide-binding</keyword>
<keyword evidence="7" id="KW-1185">Reference proteome</keyword>
<dbReference type="RefSeq" id="WP_118927487.1">
    <property type="nucleotide sequence ID" value="NZ_QXGH01000028.1"/>
</dbReference>
<dbReference type="PANTHER" id="PTHR43790:SF9">
    <property type="entry name" value="GALACTOFURANOSE TRANSPORTER ATP-BINDING PROTEIN YTFR"/>
    <property type="match status" value="1"/>
</dbReference>
<evidence type="ECO:0000259" key="5">
    <source>
        <dbReference type="PROSITE" id="PS50893"/>
    </source>
</evidence>
<accession>A0A417XWP5</accession>
<dbReference type="GO" id="GO:0016887">
    <property type="term" value="F:ATP hydrolysis activity"/>
    <property type="evidence" value="ECO:0007669"/>
    <property type="project" value="InterPro"/>
</dbReference>
<dbReference type="CDD" id="cd03215">
    <property type="entry name" value="ABC_Carb_Monos_II"/>
    <property type="match status" value="1"/>
</dbReference>
<dbReference type="AlphaFoldDB" id="A0A417XWP5"/>
<feature type="domain" description="ABC transporter" evidence="5">
    <location>
        <begin position="255"/>
        <end position="501"/>
    </location>
</feature>
<dbReference type="Proteomes" id="UP000283644">
    <property type="component" value="Unassembled WGS sequence"/>
</dbReference>
<keyword evidence="4 6" id="KW-0067">ATP-binding</keyword>
<dbReference type="PROSITE" id="PS50893">
    <property type="entry name" value="ABC_TRANSPORTER_2"/>
    <property type="match status" value="2"/>
</dbReference>
<evidence type="ECO:0000313" key="6">
    <source>
        <dbReference type="EMBL" id="RHW24944.1"/>
    </source>
</evidence>
<dbReference type="InterPro" id="IPR017871">
    <property type="entry name" value="ABC_transporter-like_CS"/>
</dbReference>
<gene>
    <name evidence="6" type="ORF">D0Z08_22360</name>
</gene>
<name>A0A417XWP5_9ACTN</name>